<comment type="caution">
    <text evidence="1">The sequence shown here is derived from an EMBL/GenBank/DDBJ whole genome shotgun (WGS) entry which is preliminary data.</text>
</comment>
<name>A0ABM9TDP4_9GAMM</name>
<proteinExistence type="predicted"/>
<dbReference type="EMBL" id="CVMG01000008">
    <property type="protein sequence ID" value="CRG49810.1"/>
    <property type="molecule type" value="Genomic_DNA"/>
</dbReference>
<gene>
    <name evidence="1" type="ORF">ERS008478_01348</name>
</gene>
<reference evidence="1 2" key="1">
    <citation type="submission" date="2015-03" db="EMBL/GenBank/DDBJ databases">
        <authorList>
            <consortium name="Pathogen Informatics"/>
            <person name="Murphy D."/>
        </authorList>
    </citation>
    <scope>NUCLEOTIDE SEQUENCE [LARGE SCALE GENOMIC DNA]</scope>
    <source>
        <strain evidence="1 2">WP-931201</strain>
    </source>
</reference>
<evidence type="ECO:0000313" key="1">
    <source>
        <dbReference type="EMBL" id="CRG49810.1"/>
    </source>
</evidence>
<dbReference type="Proteomes" id="UP000047420">
    <property type="component" value="Unassembled WGS sequence"/>
</dbReference>
<keyword evidence="2" id="KW-1185">Reference proteome</keyword>
<sequence length="34" mass="3924">MTIDYIQLLITYSYRLHTMADHVSLLTHAVTDST</sequence>
<evidence type="ECO:0000313" key="2">
    <source>
        <dbReference type="Proteomes" id="UP000047420"/>
    </source>
</evidence>
<protein>
    <submittedName>
        <fullName evidence="1">Uncharacterized protein</fullName>
    </submittedName>
</protein>
<organism evidence="1 2">
    <name type="scientific">Yersinia wautersii</name>
    <dbReference type="NCBI Taxonomy" id="1341643"/>
    <lineage>
        <taxon>Bacteria</taxon>
        <taxon>Pseudomonadati</taxon>
        <taxon>Pseudomonadota</taxon>
        <taxon>Gammaproteobacteria</taxon>
        <taxon>Enterobacterales</taxon>
        <taxon>Yersiniaceae</taxon>
        <taxon>Yersinia</taxon>
    </lineage>
</organism>
<accession>A0ABM9TDP4</accession>